<evidence type="ECO:0000313" key="11">
    <source>
        <dbReference type="EMBL" id="SSX33400.1"/>
    </source>
</evidence>
<dbReference type="PANTHER" id="PTHR11616:SF236">
    <property type="entry name" value="TRANSPORTER"/>
    <property type="match status" value="1"/>
</dbReference>
<keyword evidence="6" id="KW-1133">Transmembrane helix</keyword>
<feature type="binding site" evidence="8">
    <location>
        <position position="95"/>
    </location>
    <ligand>
        <name>Na(+)</name>
        <dbReference type="ChEBI" id="CHEBI:29101"/>
        <label>1</label>
    </ligand>
</feature>
<evidence type="ECO:0000256" key="9">
    <source>
        <dbReference type="SAM" id="MobiDB-lite"/>
    </source>
</evidence>
<evidence type="ECO:0000256" key="8">
    <source>
        <dbReference type="PIRSR" id="PIRSR600175-1"/>
    </source>
</evidence>
<dbReference type="AlphaFoldDB" id="A0A336LAP7"/>
<dbReference type="GO" id="GO:0005283">
    <property type="term" value="F:amino acid:sodium symporter activity"/>
    <property type="evidence" value="ECO:0007669"/>
    <property type="project" value="TreeGrafter"/>
</dbReference>
<dbReference type="GO" id="GO:0089718">
    <property type="term" value="P:amino acid import across plasma membrane"/>
    <property type="evidence" value="ECO:0007669"/>
    <property type="project" value="TreeGrafter"/>
</dbReference>
<keyword evidence="7" id="KW-0472">Membrane</keyword>
<dbReference type="GO" id="GO:0015179">
    <property type="term" value="F:L-amino acid transmembrane transporter activity"/>
    <property type="evidence" value="ECO:0007669"/>
    <property type="project" value="TreeGrafter"/>
</dbReference>
<feature type="region of interest" description="Disordered" evidence="9">
    <location>
        <begin position="1"/>
        <end position="25"/>
    </location>
</feature>
<dbReference type="PANTHER" id="PTHR11616">
    <property type="entry name" value="SODIUM/CHLORIDE DEPENDENT TRANSPORTER"/>
    <property type="match status" value="1"/>
</dbReference>
<evidence type="ECO:0000256" key="1">
    <source>
        <dbReference type="ARBA" id="ARBA00004141"/>
    </source>
</evidence>
<feature type="binding site" evidence="8">
    <location>
        <position position="92"/>
    </location>
    <ligand>
        <name>Na(+)</name>
        <dbReference type="ChEBI" id="CHEBI:29101"/>
        <label>1</label>
    </ligand>
</feature>
<proteinExistence type="inferred from homology"/>
<dbReference type="EMBL" id="UFQT01002408">
    <property type="protein sequence ID" value="SSX33400.1"/>
    <property type="molecule type" value="Genomic_DNA"/>
</dbReference>
<evidence type="ECO:0000313" key="10">
    <source>
        <dbReference type="EMBL" id="SSX13981.1"/>
    </source>
</evidence>
<dbReference type="EMBL" id="UFQS01002408">
    <property type="protein sequence ID" value="SSX13981.1"/>
    <property type="molecule type" value="Genomic_DNA"/>
</dbReference>
<feature type="binding site" evidence="8">
    <location>
        <position position="99"/>
    </location>
    <ligand>
        <name>Na(+)</name>
        <dbReference type="ChEBI" id="CHEBI:29101"/>
        <label>1</label>
    </ligand>
</feature>
<keyword evidence="8" id="KW-0915">Sodium</keyword>
<evidence type="ECO:0000256" key="5">
    <source>
        <dbReference type="ARBA" id="ARBA00022847"/>
    </source>
</evidence>
<sequence length="177" mass="19364">MTTPATNTGVVTGNNNGGGNVGQTKLEPILKNGHEMAPLNSRARSDGGQTVTIVVSPPHRGSLSSFGGGGGSDDPDRAAWSGKMQFFLSIIGYSVGLGNIWRFPYLCQQNGGGKSLKFAYKKEQLSIKFHIKFNPFNKTTTQNVVTQIQFRMNKKQCIQTESHIDFFCVFPDMTQQQ</sequence>
<dbReference type="Pfam" id="PF00209">
    <property type="entry name" value="SNF"/>
    <property type="match status" value="1"/>
</dbReference>
<evidence type="ECO:0000256" key="2">
    <source>
        <dbReference type="ARBA" id="ARBA00006459"/>
    </source>
</evidence>
<keyword evidence="3" id="KW-0813">Transport</keyword>
<comment type="subcellular location">
    <subcellularLocation>
        <location evidence="1">Membrane</location>
        <topology evidence="1">Multi-pass membrane protein</topology>
    </subcellularLocation>
</comment>
<dbReference type="InterPro" id="IPR037272">
    <property type="entry name" value="SNS_sf"/>
</dbReference>
<feature type="compositionally biased region" description="Low complexity" evidence="9">
    <location>
        <begin position="1"/>
        <end position="14"/>
    </location>
</feature>
<comment type="similarity">
    <text evidence="2">Belongs to the sodium:neurotransmitter symporter (SNF) (TC 2.A.22) family.</text>
</comment>
<accession>A0A336LAP7</accession>
<evidence type="ECO:0000256" key="7">
    <source>
        <dbReference type="ARBA" id="ARBA00023136"/>
    </source>
</evidence>
<evidence type="ECO:0000256" key="6">
    <source>
        <dbReference type="ARBA" id="ARBA00022989"/>
    </source>
</evidence>
<protein>
    <submittedName>
        <fullName evidence="10">CSON006401 protein</fullName>
    </submittedName>
</protein>
<evidence type="ECO:0000256" key="4">
    <source>
        <dbReference type="ARBA" id="ARBA00022692"/>
    </source>
</evidence>
<evidence type="ECO:0000256" key="3">
    <source>
        <dbReference type="ARBA" id="ARBA00022448"/>
    </source>
</evidence>
<organism evidence="10">
    <name type="scientific">Culicoides sonorensis</name>
    <name type="common">Biting midge</name>
    <dbReference type="NCBI Taxonomy" id="179676"/>
    <lineage>
        <taxon>Eukaryota</taxon>
        <taxon>Metazoa</taxon>
        <taxon>Ecdysozoa</taxon>
        <taxon>Arthropoda</taxon>
        <taxon>Hexapoda</taxon>
        <taxon>Insecta</taxon>
        <taxon>Pterygota</taxon>
        <taxon>Neoptera</taxon>
        <taxon>Endopterygota</taxon>
        <taxon>Diptera</taxon>
        <taxon>Nematocera</taxon>
        <taxon>Chironomoidea</taxon>
        <taxon>Ceratopogonidae</taxon>
        <taxon>Ceratopogoninae</taxon>
        <taxon>Culicoides</taxon>
        <taxon>Monoculicoides</taxon>
    </lineage>
</organism>
<dbReference type="GO" id="GO:0005886">
    <property type="term" value="C:plasma membrane"/>
    <property type="evidence" value="ECO:0007669"/>
    <property type="project" value="TreeGrafter"/>
</dbReference>
<reference evidence="11" key="2">
    <citation type="submission" date="2018-07" db="EMBL/GenBank/DDBJ databases">
        <authorList>
            <person name="Quirk P.G."/>
            <person name="Krulwich T.A."/>
        </authorList>
    </citation>
    <scope>NUCLEOTIDE SEQUENCE</scope>
</reference>
<name>A0A336LAP7_CULSO</name>
<dbReference type="GO" id="GO:0015187">
    <property type="term" value="F:glycine transmembrane transporter activity"/>
    <property type="evidence" value="ECO:0007669"/>
    <property type="project" value="TreeGrafter"/>
</dbReference>
<dbReference type="VEuPathDB" id="VectorBase:CSON006401"/>
<keyword evidence="8" id="KW-0479">Metal-binding</keyword>
<dbReference type="PROSITE" id="PS50267">
    <property type="entry name" value="NA_NEUROTRAN_SYMP_3"/>
    <property type="match status" value="1"/>
</dbReference>
<keyword evidence="4" id="KW-0812">Transmembrane</keyword>
<gene>
    <name evidence="10" type="primary">CSON006401</name>
</gene>
<dbReference type="SUPFAM" id="SSF161070">
    <property type="entry name" value="SNF-like"/>
    <property type="match status" value="1"/>
</dbReference>
<reference evidence="10" key="1">
    <citation type="submission" date="2018-04" db="EMBL/GenBank/DDBJ databases">
        <authorList>
            <person name="Go L.Y."/>
            <person name="Mitchell J.A."/>
        </authorList>
    </citation>
    <scope>NUCLEOTIDE SEQUENCE</scope>
    <source>
        <tissue evidence="10">Whole organism</tissue>
    </source>
</reference>
<keyword evidence="5" id="KW-0769">Symport</keyword>
<dbReference type="GO" id="GO:0046872">
    <property type="term" value="F:metal ion binding"/>
    <property type="evidence" value="ECO:0007669"/>
    <property type="project" value="UniProtKB-KW"/>
</dbReference>
<dbReference type="InterPro" id="IPR000175">
    <property type="entry name" value="Na/ntran_symport"/>
</dbReference>